<organism evidence="1 2">
    <name type="scientific">Euphydryas editha</name>
    <name type="common">Edith's checkerspot</name>
    <dbReference type="NCBI Taxonomy" id="104508"/>
    <lineage>
        <taxon>Eukaryota</taxon>
        <taxon>Metazoa</taxon>
        <taxon>Ecdysozoa</taxon>
        <taxon>Arthropoda</taxon>
        <taxon>Hexapoda</taxon>
        <taxon>Insecta</taxon>
        <taxon>Pterygota</taxon>
        <taxon>Neoptera</taxon>
        <taxon>Endopterygota</taxon>
        <taxon>Lepidoptera</taxon>
        <taxon>Glossata</taxon>
        <taxon>Ditrysia</taxon>
        <taxon>Papilionoidea</taxon>
        <taxon>Nymphalidae</taxon>
        <taxon>Nymphalinae</taxon>
        <taxon>Euphydryas</taxon>
    </lineage>
</organism>
<dbReference type="InterPro" id="IPR052709">
    <property type="entry name" value="Transposase-MT_Hybrid"/>
</dbReference>
<dbReference type="EMBL" id="CAKOGL010000023">
    <property type="protein sequence ID" value="CAH2101010.1"/>
    <property type="molecule type" value="Genomic_DNA"/>
</dbReference>
<reference evidence="1" key="1">
    <citation type="submission" date="2022-03" db="EMBL/GenBank/DDBJ databases">
        <authorList>
            <person name="Tunstrom K."/>
        </authorList>
    </citation>
    <scope>NUCLEOTIDE SEQUENCE</scope>
</reference>
<dbReference type="PANTHER" id="PTHR46060">
    <property type="entry name" value="MARINER MOS1 TRANSPOSASE-LIKE PROTEIN"/>
    <property type="match status" value="1"/>
</dbReference>
<keyword evidence="2" id="KW-1185">Reference proteome</keyword>
<dbReference type="AlphaFoldDB" id="A0AAU9USY2"/>
<sequence length="117" mass="13533">MGPENSHTVSKTREFLDHCRDQKEEIIARIVTENETWVHRYEPNSEERGVFVTGKYCASLLDRLRGAIKEKRIGKLTNGVLLLHDNAPVHENHIVTFALHRCGLEQLRHPHHPIVQN</sequence>
<dbReference type="InterPro" id="IPR036397">
    <property type="entry name" value="RNaseH_sf"/>
</dbReference>
<dbReference type="PANTHER" id="PTHR46060:SF1">
    <property type="entry name" value="MARINER MOS1 TRANSPOSASE-LIKE PROTEIN"/>
    <property type="match status" value="1"/>
</dbReference>
<evidence type="ECO:0000313" key="1">
    <source>
        <dbReference type="EMBL" id="CAH2101010.1"/>
    </source>
</evidence>
<comment type="caution">
    <text evidence="1">The sequence shown here is derived from an EMBL/GenBank/DDBJ whole genome shotgun (WGS) entry which is preliminary data.</text>
</comment>
<dbReference type="Proteomes" id="UP001153954">
    <property type="component" value="Unassembled WGS sequence"/>
</dbReference>
<gene>
    <name evidence="1" type="ORF">EEDITHA_LOCUS15811</name>
</gene>
<accession>A0AAU9USY2</accession>
<name>A0AAU9USY2_EUPED</name>
<dbReference type="Gene3D" id="3.30.420.10">
    <property type="entry name" value="Ribonuclease H-like superfamily/Ribonuclease H"/>
    <property type="match status" value="1"/>
</dbReference>
<dbReference type="GO" id="GO:0003676">
    <property type="term" value="F:nucleic acid binding"/>
    <property type="evidence" value="ECO:0007669"/>
    <property type="project" value="InterPro"/>
</dbReference>
<proteinExistence type="predicted"/>
<evidence type="ECO:0008006" key="3">
    <source>
        <dbReference type="Google" id="ProtNLM"/>
    </source>
</evidence>
<protein>
    <recommendedName>
        <fullName evidence="3">Transposase</fullName>
    </recommendedName>
</protein>
<evidence type="ECO:0000313" key="2">
    <source>
        <dbReference type="Proteomes" id="UP001153954"/>
    </source>
</evidence>